<dbReference type="InterPro" id="IPR014956">
    <property type="entry name" value="ParBc_2"/>
</dbReference>
<gene>
    <name evidence="1" type="ORF">PQU95_15855</name>
</gene>
<sequence length="134" mass="15459">MCKKYSYIYFRCQLFIRKQEPPCGNRHRRLTVSGRPPPLCQRAAARGRDRGASAGHRQAAGFWAQMQARHWAWLYNQQGQPLAPAQLPTTLSALPDYPYRSLAGWLQDDGYFSKKDDVYFVEFAWASWLGNKMG</sequence>
<dbReference type="Pfam" id="PF08857">
    <property type="entry name" value="ParBc_2"/>
    <property type="match status" value="1"/>
</dbReference>
<dbReference type="EMBL" id="JAQQLF010000024">
    <property type="protein sequence ID" value="MDC7718677.1"/>
    <property type="molecule type" value="Genomic_DNA"/>
</dbReference>
<keyword evidence="2" id="KW-1185">Reference proteome</keyword>
<evidence type="ECO:0000313" key="1">
    <source>
        <dbReference type="EMBL" id="MDC7718677.1"/>
    </source>
</evidence>
<accession>A0ABT5J1F4</accession>
<reference evidence="1 2" key="1">
    <citation type="submission" date="2023-01" db="EMBL/GenBank/DDBJ databases">
        <title>Novel species of the genus Vogesella isolated from rivers.</title>
        <authorList>
            <person name="Lu H."/>
        </authorList>
    </citation>
    <scope>NUCLEOTIDE SEQUENCE [LARGE SCALE GENOMIC DNA]</scope>
    <source>
        <strain evidence="1 2">DC21W</strain>
    </source>
</reference>
<comment type="caution">
    <text evidence="1">The sequence shown here is derived from an EMBL/GenBank/DDBJ whole genome shotgun (WGS) entry which is preliminary data.</text>
</comment>
<protein>
    <submittedName>
        <fullName evidence="1">ParB/Srx family N-terminal domain-containing protein</fullName>
    </submittedName>
</protein>
<proteinExistence type="predicted"/>
<dbReference type="Gene3D" id="1.10.8.10">
    <property type="entry name" value="DNA helicase RuvA subunit, C-terminal domain"/>
    <property type="match status" value="1"/>
</dbReference>
<organism evidence="1 2">
    <name type="scientific">Vogesella aquatica</name>
    <dbReference type="NCBI Taxonomy" id="2984206"/>
    <lineage>
        <taxon>Bacteria</taxon>
        <taxon>Pseudomonadati</taxon>
        <taxon>Pseudomonadota</taxon>
        <taxon>Betaproteobacteria</taxon>
        <taxon>Neisseriales</taxon>
        <taxon>Chromobacteriaceae</taxon>
        <taxon>Vogesella</taxon>
    </lineage>
</organism>
<dbReference type="SUPFAM" id="SSF110849">
    <property type="entry name" value="ParB/Sulfiredoxin"/>
    <property type="match status" value="1"/>
</dbReference>
<dbReference type="CDD" id="cd16390">
    <property type="entry name" value="ParB_N_Srx_like"/>
    <property type="match status" value="1"/>
</dbReference>
<dbReference type="InterPro" id="IPR036086">
    <property type="entry name" value="ParB/Sulfiredoxin_sf"/>
</dbReference>
<dbReference type="Proteomes" id="UP001219956">
    <property type="component" value="Unassembled WGS sequence"/>
</dbReference>
<evidence type="ECO:0000313" key="2">
    <source>
        <dbReference type="Proteomes" id="UP001219956"/>
    </source>
</evidence>
<dbReference type="Gene3D" id="3.90.1530.10">
    <property type="entry name" value="Conserved hypothetical protein from pyrococcus furiosus pfu- 392566-001, ParB domain"/>
    <property type="match status" value="1"/>
</dbReference>
<name>A0ABT5J1F4_9NEIS</name>